<dbReference type="Proteomes" id="UP001597544">
    <property type="component" value="Unassembled WGS sequence"/>
</dbReference>
<dbReference type="InterPro" id="IPR049492">
    <property type="entry name" value="BD-FAE-like_dom"/>
</dbReference>
<dbReference type="PANTHER" id="PTHR48081:SF33">
    <property type="entry name" value="KYNURENINE FORMAMIDASE"/>
    <property type="match status" value="1"/>
</dbReference>
<gene>
    <name evidence="4" type="ORF">ACFSRY_00645</name>
</gene>
<dbReference type="GO" id="GO:0016787">
    <property type="term" value="F:hydrolase activity"/>
    <property type="evidence" value="ECO:0007669"/>
    <property type="project" value="UniProtKB-KW"/>
</dbReference>
<comment type="caution">
    <text evidence="4">The sequence shown here is derived from an EMBL/GenBank/DDBJ whole genome shotgun (WGS) entry which is preliminary data.</text>
</comment>
<evidence type="ECO:0000259" key="3">
    <source>
        <dbReference type="Pfam" id="PF20434"/>
    </source>
</evidence>
<dbReference type="SUPFAM" id="SSF53474">
    <property type="entry name" value="alpha/beta-Hydrolases"/>
    <property type="match status" value="1"/>
</dbReference>
<name>A0ABW5IHI9_9BACT</name>
<dbReference type="PANTHER" id="PTHR48081">
    <property type="entry name" value="AB HYDROLASE SUPERFAMILY PROTEIN C4A8.06C"/>
    <property type="match status" value="1"/>
</dbReference>
<dbReference type="Gene3D" id="3.40.50.1820">
    <property type="entry name" value="alpha/beta hydrolase"/>
    <property type="match status" value="1"/>
</dbReference>
<dbReference type="Pfam" id="PF20434">
    <property type="entry name" value="BD-FAE"/>
    <property type="match status" value="1"/>
</dbReference>
<keyword evidence="2" id="KW-0732">Signal</keyword>
<dbReference type="InterPro" id="IPR050300">
    <property type="entry name" value="GDXG_lipolytic_enzyme"/>
</dbReference>
<proteinExistence type="predicted"/>
<reference evidence="5" key="1">
    <citation type="journal article" date="2019" name="Int. J. Syst. Evol. Microbiol.">
        <title>The Global Catalogue of Microorganisms (GCM) 10K type strain sequencing project: providing services to taxonomists for standard genome sequencing and annotation.</title>
        <authorList>
            <consortium name="The Broad Institute Genomics Platform"/>
            <consortium name="The Broad Institute Genome Sequencing Center for Infectious Disease"/>
            <person name="Wu L."/>
            <person name="Ma J."/>
        </authorList>
    </citation>
    <scope>NUCLEOTIDE SEQUENCE [LARGE SCALE GENOMIC DNA]</scope>
    <source>
        <strain evidence="5">KCTC 42498</strain>
    </source>
</reference>
<dbReference type="EMBL" id="JBHULU010000001">
    <property type="protein sequence ID" value="MFD2512357.1"/>
    <property type="molecule type" value="Genomic_DNA"/>
</dbReference>
<keyword evidence="5" id="KW-1185">Reference proteome</keyword>
<organism evidence="4 5">
    <name type="scientific">Pontibacter locisalis</name>
    <dbReference type="NCBI Taxonomy" id="1719035"/>
    <lineage>
        <taxon>Bacteria</taxon>
        <taxon>Pseudomonadati</taxon>
        <taxon>Bacteroidota</taxon>
        <taxon>Cytophagia</taxon>
        <taxon>Cytophagales</taxon>
        <taxon>Hymenobacteraceae</taxon>
        <taxon>Pontibacter</taxon>
    </lineage>
</organism>
<evidence type="ECO:0000256" key="2">
    <source>
        <dbReference type="SAM" id="SignalP"/>
    </source>
</evidence>
<dbReference type="RefSeq" id="WP_377502293.1">
    <property type="nucleotide sequence ID" value="NZ_JBHULU010000001.1"/>
</dbReference>
<evidence type="ECO:0000256" key="1">
    <source>
        <dbReference type="ARBA" id="ARBA00022801"/>
    </source>
</evidence>
<dbReference type="InterPro" id="IPR029058">
    <property type="entry name" value="AB_hydrolase_fold"/>
</dbReference>
<feature type="chain" id="PRO_5045969283" evidence="2">
    <location>
        <begin position="21"/>
        <end position="302"/>
    </location>
</feature>
<protein>
    <submittedName>
        <fullName evidence="4">Alpha/beta hydrolase family protein</fullName>
        <ecNumber evidence="4">3.4.-.-</ecNumber>
    </submittedName>
</protein>
<keyword evidence="1 4" id="KW-0378">Hydrolase</keyword>
<sequence>MKALSITLLLCLLICSKLQAQIDQKPTLVTWKEIAAMPLPAADHVIKYGSDSLQFGELRLPEGKGPFPVVVVVHGGCWLSAYNLQYMSHVSEALTKAGYATWNIEFRRVGDEGGGFPGTFQDVAKATDYVKELAKKHPLNAKEVAVLGHSAGGHLALWLGARRNLSRKSDLFTKKPLKIKGIVSLAGIPNLASYSEQEGSCNSAVQKLMGALPAEASALYADASPAELLPLRVPQRMVQGELDPIVPVAQSQLFTEAAKAKGDDNALFLIPEAGHFDLVAPHSPAWSTVLKAVQEVLPLKGK</sequence>
<accession>A0ABW5IHI9</accession>
<dbReference type="EC" id="3.4.-.-" evidence="4"/>
<evidence type="ECO:0000313" key="4">
    <source>
        <dbReference type="EMBL" id="MFD2512357.1"/>
    </source>
</evidence>
<feature type="domain" description="BD-FAE-like" evidence="3">
    <location>
        <begin position="62"/>
        <end position="256"/>
    </location>
</feature>
<feature type="signal peptide" evidence="2">
    <location>
        <begin position="1"/>
        <end position="20"/>
    </location>
</feature>
<evidence type="ECO:0000313" key="5">
    <source>
        <dbReference type="Proteomes" id="UP001597544"/>
    </source>
</evidence>